<dbReference type="GO" id="GO:0046872">
    <property type="term" value="F:metal ion binding"/>
    <property type="evidence" value="ECO:0007669"/>
    <property type="project" value="UniProtKB-KW"/>
</dbReference>
<feature type="chain" id="PRO_5030591612" description="Alpha-amylase" evidence="17">
    <location>
        <begin position="19"/>
        <end position="491"/>
    </location>
</feature>
<protein>
    <recommendedName>
        <fullName evidence="6 16">Alpha-amylase</fullName>
        <ecNumber evidence="6 16">3.2.1.1</ecNumber>
    </recommendedName>
</protein>
<keyword evidence="13 16" id="KW-0119">Carbohydrate metabolism</keyword>
<dbReference type="SUPFAM" id="SSF51445">
    <property type="entry name" value="(Trans)glycosidases"/>
    <property type="match status" value="1"/>
</dbReference>
<evidence type="ECO:0000313" key="21">
    <source>
        <dbReference type="Proteomes" id="UP000594454"/>
    </source>
</evidence>
<dbReference type="SMR" id="A0A7R8Z0M7"/>
<sequence length="491" mass="53959">MKGFAVLALAVLIAGVCSQKDTHQWANRNTIVHLFEWKWDDIADECERFLAPKGYGGVQVSPVNENIIAAGRPWWERYQPISYKLVTRSGNEQQFANMVKRCNAVGVRIYVDVVFNHMSADSSNPVGTAGTQANPLAKSFPGVPYSSTDFHTSCAIQSYQDANQVRNCELVGLKDLDQSNSWVRDRIVDFLNHLVDLGVAGFRVDAAKHMWPSDLKVIYDRINNLNTAHGFAANSRPFIVQEVIDLGGEAVSKLEYNGMGAVTEFKFSQEIGGCFRGNNALKWLVNWGPAWGLLPSSDALVFVDNHDNQRDGGQILTYKTPKNYKMATAFTLAHPYGITRIMSSFAFNDKDQAPPSSDGQNILSPSINADGTCGNGWVCEHRWRQMYNMVGFKNAVSGTGLNDWWDNGNNQIAFCRGGSGFIAFNLENYDLNQTLQTCLSAGTYCDVISGSKDNGKCTGKTVQVGSDGKANIYIGAGEDDGVLAIHKDAKL</sequence>
<dbReference type="AlphaFoldDB" id="A0A7R8Z0M7"/>
<evidence type="ECO:0000259" key="19">
    <source>
        <dbReference type="SMART" id="SM00642"/>
    </source>
</evidence>
<dbReference type="GO" id="GO:0005975">
    <property type="term" value="P:carbohydrate metabolic process"/>
    <property type="evidence" value="ECO:0007669"/>
    <property type="project" value="InterPro"/>
</dbReference>
<dbReference type="Pfam" id="PF02806">
    <property type="entry name" value="Alpha-amylase_C"/>
    <property type="match status" value="1"/>
</dbReference>
<dbReference type="SMART" id="SM00642">
    <property type="entry name" value="Aamy"/>
    <property type="match status" value="1"/>
</dbReference>
<dbReference type="InterPro" id="IPR006047">
    <property type="entry name" value="GH13_cat_dom"/>
</dbReference>
<keyword evidence="14 16" id="KW-0326">Glycosidase</keyword>
<keyword evidence="8 17" id="KW-0732">Signal</keyword>
<feature type="domain" description="Glycosyl hydrolase family 13 catalytic" evidence="19">
    <location>
        <begin position="29"/>
        <end position="393"/>
    </location>
</feature>
<dbReference type="InterPro" id="IPR017853">
    <property type="entry name" value="GH"/>
</dbReference>
<evidence type="ECO:0000256" key="12">
    <source>
        <dbReference type="ARBA" id="ARBA00023214"/>
    </source>
</evidence>
<evidence type="ECO:0000256" key="5">
    <source>
        <dbReference type="ARBA" id="ARBA00011245"/>
    </source>
</evidence>
<evidence type="ECO:0000256" key="9">
    <source>
        <dbReference type="ARBA" id="ARBA00022801"/>
    </source>
</evidence>
<dbReference type="PRINTS" id="PR00110">
    <property type="entry name" value="ALPHAAMYLASE"/>
</dbReference>
<feature type="signal peptide" evidence="17">
    <location>
        <begin position="1"/>
        <end position="18"/>
    </location>
</feature>
<dbReference type="Pfam" id="PF00128">
    <property type="entry name" value="Alpha-amylase"/>
    <property type="match status" value="1"/>
</dbReference>
<evidence type="ECO:0000256" key="4">
    <source>
        <dbReference type="ARBA" id="ARBA00008061"/>
    </source>
</evidence>
<evidence type="ECO:0000256" key="16">
    <source>
        <dbReference type="RuleBase" id="RU361134"/>
    </source>
</evidence>
<evidence type="ECO:0000256" key="8">
    <source>
        <dbReference type="ARBA" id="ARBA00022729"/>
    </source>
</evidence>
<evidence type="ECO:0000256" key="17">
    <source>
        <dbReference type="SAM" id="SignalP"/>
    </source>
</evidence>
<dbReference type="CDD" id="cd11317">
    <property type="entry name" value="AmyAc_bac_euk_AmyA"/>
    <property type="match status" value="1"/>
</dbReference>
<dbReference type="Gene3D" id="2.60.40.1180">
    <property type="entry name" value="Golgi alpha-mannosidase II"/>
    <property type="match status" value="1"/>
</dbReference>
<dbReference type="SMART" id="SM00632">
    <property type="entry name" value="Aamy_C"/>
    <property type="match status" value="1"/>
</dbReference>
<evidence type="ECO:0000313" key="20">
    <source>
        <dbReference type="EMBL" id="CAD7088906.1"/>
    </source>
</evidence>
<evidence type="ECO:0000256" key="10">
    <source>
        <dbReference type="ARBA" id="ARBA00022837"/>
    </source>
</evidence>
<keyword evidence="21" id="KW-1185">Reference proteome</keyword>
<keyword evidence="11" id="KW-1015">Disulfide bond</keyword>
<organism evidence="20 21">
    <name type="scientific">Hermetia illucens</name>
    <name type="common">Black soldier fly</name>
    <dbReference type="NCBI Taxonomy" id="343691"/>
    <lineage>
        <taxon>Eukaryota</taxon>
        <taxon>Metazoa</taxon>
        <taxon>Ecdysozoa</taxon>
        <taxon>Arthropoda</taxon>
        <taxon>Hexapoda</taxon>
        <taxon>Insecta</taxon>
        <taxon>Pterygota</taxon>
        <taxon>Neoptera</taxon>
        <taxon>Endopterygota</taxon>
        <taxon>Diptera</taxon>
        <taxon>Brachycera</taxon>
        <taxon>Stratiomyomorpha</taxon>
        <taxon>Stratiomyidae</taxon>
        <taxon>Hermetiinae</taxon>
        <taxon>Hermetia</taxon>
    </lineage>
</organism>
<dbReference type="Proteomes" id="UP000594454">
    <property type="component" value="Chromosome 4"/>
</dbReference>
<proteinExistence type="inferred from homology"/>
<evidence type="ECO:0000256" key="7">
    <source>
        <dbReference type="ARBA" id="ARBA00022723"/>
    </source>
</evidence>
<dbReference type="PANTHER" id="PTHR43447">
    <property type="entry name" value="ALPHA-AMYLASE"/>
    <property type="match status" value="1"/>
</dbReference>
<dbReference type="InParanoid" id="A0A7R8Z0M7"/>
<dbReference type="InterPro" id="IPR006048">
    <property type="entry name" value="A-amylase/branching_C"/>
</dbReference>
<evidence type="ECO:0000259" key="18">
    <source>
        <dbReference type="SMART" id="SM00632"/>
    </source>
</evidence>
<name>A0A7R8Z0M7_HERIL</name>
<evidence type="ECO:0000256" key="1">
    <source>
        <dbReference type="ARBA" id="ARBA00000548"/>
    </source>
</evidence>
<keyword evidence="12" id="KW-0868">Chloride</keyword>
<comment type="catalytic activity">
    <reaction evidence="1 16">
        <text>Endohydrolysis of (1-&gt;4)-alpha-D-glucosidic linkages in polysaccharides containing three or more (1-&gt;4)-alpha-linked D-glucose units.</text>
        <dbReference type="EC" id="3.2.1.1"/>
    </reaction>
</comment>
<gene>
    <name evidence="20" type="ORF">HERILL_LOCUS11494</name>
</gene>
<dbReference type="FunCoup" id="A0A7R8Z0M7">
    <property type="interactions" value="28"/>
</dbReference>
<evidence type="ECO:0000256" key="2">
    <source>
        <dbReference type="ARBA" id="ARBA00001913"/>
    </source>
</evidence>
<evidence type="ECO:0000256" key="11">
    <source>
        <dbReference type="ARBA" id="ARBA00023157"/>
    </source>
</evidence>
<dbReference type="InterPro" id="IPR013780">
    <property type="entry name" value="Glyco_hydro_b"/>
</dbReference>
<comment type="cofactor">
    <cofactor evidence="2">
        <name>Ca(2+)</name>
        <dbReference type="ChEBI" id="CHEBI:29108"/>
    </cofactor>
</comment>
<reference evidence="20 21" key="1">
    <citation type="submission" date="2020-11" db="EMBL/GenBank/DDBJ databases">
        <authorList>
            <person name="Wallbank WR R."/>
            <person name="Pardo Diaz C."/>
            <person name="Kozak K."/>
            <person name="Martin S."/>
            <person name="Jiggins C."/>
            <person name="Moest M."/>
            <person name="Warren A I."/>
            <person name="Generalovic N T."/>
            <person name="Byers J.R.P. K."/>
            <person name="Montejo-Kovacevich G."/>
            <person name="Yen C E."/>
        </authorList>
    </citation>
    <scope>NUCLEOTIDE SEQUENCE [LARGE SCALE GENOMIC DNA]</scope>
</reference>
<comment type="cofactor">
    <cofactor evidence="3">
        <name>chloride</name>
        <dbReference type="ChEBI" id="CHEBI:17996"/>
    </cofactor>
</comment>
<dbReference type="OMA" id="HPWWEVY"/>
<keyword evidence="9 16" id="KW-0378">Hydrolase</keyword>
<dbReference type="InterPro" id="IPR006046">
    <property type="entry name" value="Alpha_amylase"/>
</dbReference>
<dbReference type="EMBL" id="LR899012">
    <property type="protein sequence ID" value="CAD7088906.1"/>
    <property type="molecule type" value="Genomic_DNA"/>
</dbReference>
<feature type="domain" description="Alpha-amylase C-terminal" evidence="18">
    <location>
        <begin position="402"/>
        <end position="490"/>
    </location>
</feature>
<dbReference type="InterPro" id="IPR031319">
    <property type="entry name" value="A-amylase_C"/>
</dbReference>
<evidence type="ECO:0000256" key="15">
    <source>
        <dbReference type="RuleBase" id="RU003615"/>
    </source>
</evidence>
<evidence type="ECO:0000256" key="3">
    <source>
        <dbReference type="ARBA" id="ARBA00001923"/>
    </source>
</evidence>
<keyword evidence="10" id="KW-0106">Calcium</keyword>
<dbReference type="SUPFAM" id="SSF51011">
    <property type="entry name" value="Glycosyl hydrolase domain"/>
    <property type="match status" value="1"/>
</dbReference>
<keyword evidence="7" id="KW-0479">Metal-binding</keyword>
<dbReference type="Gene3D" id="3.20.20.80">
    <property type="entry name" value="Glycosidases"/>
    <property type="match status" value="1"/>
</dbReference>
<dbReference type="OrthoDB" id="550577at2759"/>
<dbReference type="EC" id="3.2.1.1" evidence="6 16"/>
<dbReference type="GO" id="GO:0004556">
    <property type="term" value="F:alpha-amylase activity"/>
    <property type="evidence" value="ECO:0007669"/>
    <property type="project" value="UniProtKB-UniRule"/>
</dbReference>
<accession>A0A7R8Z0M7</accession>
<comment type="similarity">
    <text evidence="4 15">Belongs to the glycosyl hydrolase 13 family.</text>
</comment>
<comment type="subunit">
    <text evidence="5">Monomer.</text>
</comment>
<evidence type="ECO:0000256" key="6">
    <source>
        <dbReference type="ARBA" id="ARBA00012595"/>
    </source>
</evidence>
<evidence type="ECO:0000256" key="13">
    <source>
        <dbReference type="ARBA" id="ARBA00023277"/>
    </source>
</evidence>
<evidence type="ECO:0000256" key="14">
    <source>
        <dbReference type="ARBA" id="ARBA00023295"/>
    </source>
</evidence>